<protein>
    <submittedName>
        <fullName evidence="2">DnaA/Hda family protein</fullName>
    </submittedName>
</protein>
<dbReference type="Proteomes" id="UP001056291">
    <property type="component" value="Chromosome"/>
</dbReference>
<dbReference type="PANTHER" id="PTHR30050">
    <property type="entry name" value="CHROMOSOMAL REPLICATION INITIATOR PROTEIN DNAA"/>
    <property type="match status" value="1"/>
</dbReference>
<sequence length="225" mass="25046">MEASQIPMNFTFRSADGREDFLVAQANEIAVGWIDKWPAWQSGFLILTGPRGCGKSHLAGVWQTMSNAILIQSSDLAGLSIEALAEIATTPVLCEDIKPGVAETEMFHLFNLMVENKNSMLITAEMAPKQWNLTLPDLASRLGTIPIAAIEEPDDQLFAALVVKHFSDRQLAVTPDVVQYLLNRIERSFAEIARMVSILDKRALAQKRKINIPLVRDVLMEEQEN</sequence>
<dbReference type="PANTHER" id="PTHR30050:SF5">
    <property type="entry name" value="DNAA REGULATORY INACTIVATOR HDA"/>
    <property type="match status" value="1"/>
</dbReference>
<accession>A0ABY4W123</accession>
<name>A0ABY4W123_9PROT</name>
<dbReference type="InterPro" id="IPR027417">
    <property type="entry name" value="P-loop_NTPase"/>
</dbReference>
<dbReference type="SUPFAM" id="SSF52540">
    <property type="entry name" value="P-loop containing nucleoside triphosphate hydrolases"/>
    <property type="match status" value="1"/>
</dbReference>
<dbReference type="Gene3D" id="1.10.8.60">
    <property type="match status" value="1"/>
</dbReference>
<reference evidence="2" key="1">
    <citation type="submission" date="2022-06" db="EMBL/GenBank/DDBJ databases">
        <title>Sneathiella actinostolidae sp. nov., isolated from a sea anemonein the Western Pacific Ocean.</title>
        <authorList>
            <person name="Wei M.J."/>
        </authorList>
    </citation>
    <scope>NUCLEOTIDE SEQUENCE</scope>
    <source>
        <strain evidence="2">PHK-P5</strain>
    </source>
</reference>
<dbReference type="RefSeq" id="WP_251932191.1">
    <property type="nucleotide sequence ID" value="NZ_CP098747.1"/>
</dbReference>
<gene>
    <name evidence="2" type="ORF">NBZ79_09740</name>
</gene>
<proteinExistence type="predicted"/>
<dbReference type="Pfam" id="PF22688">
    <property type="entry name" value="Hda_lid"/>
    <property type="match status" value="1"/>
</dbReference>
<feature type="domain" description="Hda lid" evidence="1">
    <location>
        <begin position="163"/>
        <end position="219"/>
    </location>
</feature>
<dbReference type="InterPro" id="IPR055199">
    <property type="entry name" value="Hda_lid"/>
</dbReference>
<evidence type="ECO:0000313" key="3">
    <source>
        <dbReference type="Proteomes" id="UP001056291"/>
    </source>
</evidence>
<evidence type="ECO:0000313" key="2">
    <source>
        <dbReference type="EMBL" id="USG59470.1"/>
    </source>
</evidence>
<keyword evidence="3" id="KW-1185">Reference proteome</keyword>
<dbReference type="Gene3D" id="3.40.50.300">
    <property type="entry name" value="P-loop containing nucleotide triphosphate hydrolases"/>
    <property type="match status" value="1"/>
</dbReference>
<evidence type="ECO:0000259" key="1">
    <source>
        <dbReference type="Pfam" id="PF22688"/>
    </source>
</evidence>
<dbReference type="EMBL" id="CP098747">
    <property type="protein sequence ID" value="USG59470.1"/>
    <property type="molecule type" value="Genomic_DNA"/>
</dbReference>
<organism evidence="2 3">
    <name type="scientific">Sneathiella marina</name>
    <dbReference type="NCBI Taxonomy" id="2950108"/>
    <lineage>
        <taxon>Bacteria</taxon>
        <taxon>Pseudomonadati</taxon>
        <taxon>Pseudomonadota</taxon>
        <taxon>Alphaproteobacteria</taxon>
        <taxon>Sneathiellales</taxon>
        <taxon>Sneathiellaceae</taxon>
        <taxon>Sneathiella</taxon>
    </lineage>
</organism>